<dbReference type="Proteomes" id="UP000451233">
    <property type="component" value="Unassembled WGS sequence"/>
</dbReference>
<dbReference type="SMART" id="SM00448">
    <property type="entry name" value="REC"/>
    <property type="match status" value="1"/>
</dbReference>
<sequence length="221" mass="25137">MFKSVLIAEDQEFVNISLRKAFEDLGIREPGSAYYCDEALKKIKIGIRTGRPYELLITDLSFEEDHCVQELSDGMELIAAARQAQPDLKVLVFSAEDKPAVIERLFAVLGINGYVRKSRGDSQKLKDAIESIYKGSRYFPSDIRQAIKQKNAYAFNEFEILIIRLLSQGKTQKEIPCYLQENKIYPQSLSSVEKHLNNIKTVLGFSNNEQLIAYCKDMGII</sequence>
<dbReference type="InterPro" id="IPR016032">
    <property type="entry name" value="Sig_transdc_resp-reg_C-effctor"/>
</dbReference>
<dbReference type="GO" id="GO:0006355">
    <property type="term" value="P:regulation of DNA-templated transcription"/>
    <property type="evidence" value="ECO:0007669"/>
    <property type="project" value="InterPro"/>
</dbReference>
<dbReference type="InterPro" id="IPR011006">
    <property type="entry name" value="CheY-like_superfamily"/>
</dbReference>
<dbReference type="InterPro" id="IPR058245">
    <property type="entry name" value="NreC/VraR/RcsB-like_REC"/>
</dbReference>
<evidence type="ECO:0000256" key="4">
    <source>
        <dbReference type="PROSITE-ProRule" id="PRU00169"/>
    </source>
</evidence>
<dbReference type="SUPFAM" id="SSF46894">
    <property type="entry name" value="C-terminal effector domain of the bipartite response regulators"/>
    <property type="match status" value="1"/>
</dbReference>
<keyword evidence="3" id="KW-0804">Transcription</keyword>
<dbReference type="GO" id="GO:0003677">
    <property type="term" value="F:DNA binding"/>
    <property type="evidence" value="ECO:0007669"/>
    <property type="project" value="UniProtKB-KW"/>
</dbReference>
<dbReference type="InterPro" id="IPR001789">
    <property type="entry name" value="Sig_transdc_resp-reg_receiver"/>
</dbReference>
<evidence type="ECO:0000256" key="2">
    <source>
        <dbReference type="ARBA" id="ARBA00023125"/>
    </source>
</evidence>
<dbReference type="RefSeq" id="WP_160905266.1">
    <property type="nucleotide sequence ID" value="NZ_WVHS01000001.1"/>
</dbReference>
<dbReference type="InterPro" id="IPR036388">
    <property type="entry name" value="WH-like_DNA-bd_sf"/>
</dbReference>
<proteinExistence type="predicted"/>
<dbReference type="InterPro" id="IPR039420">
    <property type="entry name" value="WalR-like"/>
</dbReference>
<evidence type="ECO:0000313" key="6">
    <source>
        <dbReference type="EMBL" id="MXV14285.1"/>
    </source>
</evidence>
<keyword evidence="1" id="KW-0805">Transcription regulation</keyword>
<keyword evidence="7" id="KW-1185">Reference proteome</keyword>
<protein>
    <submittedName>
        <fullName evidence="6">Response regulator</fullName>
    </submittedName>
</protein>
<dbReference type="PANTHER" id="PTHR43214">
    <property type="entry name" value="TWO-COMPONENT RESPONSE REGULATOR"/>
    <property type="match status" value="1"/>
</dbReference>
<evidence type="ECO:0000256" key="1">
    <source>
        <dbReference type="ARBA" id="ARBA00023015"/>
    </source>
</evidence>
<name>A0A7K1XTF1_9SPHI</name>
<feature type="domain" description="Response regulatory" evidence="5">
    <location>
        <begin position="4"/>
        <end position="132"/>
    </location>
</feature>
<dbReference type="Pfam" id="PF00072">
    <property type="entry name" value="Response_reg"/>
    <property type="match status" value="1"/>
</dbReference>
<gene>
    <name evidence="6" type="ORF">GS398_03165</name>
</gene>
<dbReference type="Gene3D" id="1.10.10.10">
    <property type="entry name" value="Winged helix-like DNA-binding domain superfamily/Winged helix DNA-binding domain"/>
    <property type="match status" value="1"/>
</dbReference>
<comment type="caution">
    <text evidence="6">The sequence shown here is derived from an EMBL/GenBank/DDBJ whole genome shotgun (WGS) entry which is preliminary data.</text>
</comment>
<dbReference type="PROSITE" id="PS50110">
    <property type="entry name" value="RESPONSE_REGULATORY"/>
    <property type="match status" value="1"/>
</dbReference>
<dbReference type="Gene3D" id="3.40.50.2300">
    <property type="match status" value="1"/>
</dbReference>
<organism evidence="6 7">
    <name type="scientific">Hufsiella ginkgonis</name>
    <dbReference type="NCBI Taxonomy" id="2695274"/>
    <lineage>
        <taxon>Bacteria</taxon>
        <taxon>Pseudomonadati</taxon>
        <taxon>Bacteroidota</taxon>
        <taxon>Sphingobacteriia</taxon>
        <taxon>Sphingobacteriales</taxon>
        <taxon>Sphingobacteriaceae</taxon>
        <taxon>Hufsiella</taxon>
    </lineage>
</organism>
<dbReference type="CDD" id="cd17535">
    <property type="entry name" value="REC_NarL-like"/>
    <property type="match status" value="1"/>
</dbReference>
<dbReference type="GO" id="GO:0000160">
    <property type="term" value="P:phosphorelay signal transduction system"/>
    <property type="evidence" value="ECO:0007669"/>
    <property type="project" value="InterPro"/>
</dbReference>
<evidence type="ECO:0000313" key="7">
    <source>
        <dbReference type="Proteomes" id="UP000451233"/>
    </source>
</evidence>
<dbReference type="PANTHER" id="PTHR43214:SF41">
    <property type="entry name" value="NITRATE_NITRITE RESPONSE REGULATOR PROTEIN NARP"/>
    <property type="match status" value="1"/>
</dbReference>
<dbReference type="SUPFAM" id="SSF52172">
    <property type="entry name" value="CheY-like"/>
    <property type="match status" value="1"/>
</dbReference>
<dbReference type="EMBL" id="WVHS01000001">
    <property type="protein sequence ID" value="MXV14285.1"/>
    <property type="molecule type" value="Genomic_DNA"/>
</dbReference>
<evidence type="ECO:0000256" key="3">
    <source>
        <dbReference type="ARBA" id="ARBA00023163"/>
    </source>
</evidence>
<feature type="modified residue" description="4-aspartylphosphate" evidence="4">
    <location>
        <position position="59"/>
    </location>
</feature>
<evidence type="ECO:0000259" key="5">
    <source>
        <dbReference type="PROSITE" id="PS50110"/>
    </source>
</evidence>
<keyword evidence="4" id="KW-0597">Phosphoprotein</keyword>
<keyword evidence="2" id="KW-0238">DNA-binding</keyword>
<dbReference type="AlphaFoldDB" id="A0A7K1XTF1"/>
<accession>A0A7K1XTF1</accession>
<reference evidence="6 7" key="1">
    <citation type="submission" date="2019-11" db="EMBL/GenBank/DDBJ databases">
        <title>Pedobacter sp. HMF7056 Genome sequencing and assembly.</title>
        <authorList>
            <person name="Kang H."/>
            <person name="Kim H."/>
            <person name="Joh K."/>
        </authorList>
    </citation>
    <scope>NUCLEOTIDE SEQUENCE [LARGE SCALE GENOMIC DNA]</scope>
    <source>
        <strain evidence="6 7">HMF7056</strain>
    </source>
</reference>